<reference evidence="1" key="1">
    <citation type="submission" date="2020-04" db="EMBL/GenBank/DDBJ databases">
        <authorList>
            <person name="Chiriac C."/>
            <person name="Salcher M."/>
            <person name="Ghai R."/>
            <person name="Kavagutti S V."/>
        </authorList>
    </citation>
    <scope>NUCLEOTIDE SEQUENCE</scope>
</reference>
<protein>
    <submittedName>
        <fullName evidence="1">Uncharacterized protein</fullName>
    </submittedName>
</protein>
<accession>A0A6J5NA12</accession>
<dbReference type="EMBL" id="LR796637">
    <property type="protein sequence ID" value="CAB4155949.1"/>
    <property type="molecule type" value="Genomic_DNA"/>
</dbReference>
<sequence length="72" mass="7501">MRIVAVFAASALPVIGAGSVFGMDVLSSMLMAGLLGVSTVVEALSRAFLDDGKLSKAEINDAFAKVDKRKKD</sequence>
<organism evidence="1">
    <name type="scientific">uncultured Caudovirales phage</name>
    <dbReference type="NCBI Taxonomy" id="2100421"/>
    <lineage>
        <taxon>Viruses</taxon>
        <taxon>Duplodnaviria</taxon>
        <taxon>Heunggongvirae</taxon>
        <taxon>Uroviricota</taxon>
        <taxon>Caudoviricetes</taxon>
        <taxon>Peduoviridae</taxon>
        <taxon>Maltschvirus</taxon>
        <taxon>Maltschvirus maltsch</taxon>
    </lineage>
</organism>
<name>A0A6J5NA12_9CAUD</name>
<proteinExistence type="predicted"/>
<gene>
    <name evidence="1" type="ORF">UFOVP655_27</name>
</gene>
<evidence type="ECO:0000313" key="1">
    <source>
        <dbReference type="EMBL" id="CAB4155949.1"/>
    </source>
</evidence>